<keyword evidence="3" id="KW-1185">Reference proteome</keyword>
<evidence type="ECO:0000313" key="3">
    <source>
        <dbReference type="Proteomes" id="UP001341840"/>
    </source>
</evidence>
<reference evidence="2 3" key="1">
    <citation type="journal article" date="2023" name="Plants (Basel)">
        <title>Bridging the Gap: Combining Genomics and Transcriptomics Approaches to Understand Stylosanthes scabra, an Orphan Legume from the Brazilian Caatinga.</title>
        <authorList>
            <person name="Ferreira-Neto J.R.C."/>
            <person name="da Silva M.D."/>
            <person name="Binneck E."/>
            <person name="de Melo N.F."/>
            <person name="da Silva R.H."/>
            <person name="de Melo A.L.T.M."/>
            <person name="Pandolfi V."/>
            <person name="Bustamante F.O."/>
            <person name="Brasileiro-Vidal A.C."/>
            <person name="Benko-Iseppon A.M."/>
        </authorList>
    </citation>
    <scope>NUCLEOTIDE SEQUENCE [LARGE SCALE GENOMIC DNA]</scope>
    <source>
        <tissue evidence="2">Leaves</tissue>
    </source>
</reference>
<dbReference type="EMBL" id="JASCZI010091945">
    <property type="protein sequence ID" value="MED6151547.1"/>
    <property type="molecule type" value="Genomic_DNA"/>
</dbReference>
<evidence type="ECO:0008006" key="4">
    <source>
        <dbReference type="Google" id="ProtNLM"/>
    </source>
</evidence>
<name>A0ABU6TRT1_9FABA</name>
<comment type="caution">
    <text evidence="2">The sequence shown here is derived from an EMBL/GenBank/DDBJ whole genome shotgun (WGS) entry which is preliminary data.</text>
</comment>
<feature type="region of interest" description="Disordered" evidence="1">
    <location>
        <begin position="42"/>
        <end position="64"/>
    </location>
</feature>
<evidence type="ECO:0000256" key="1">
    <source>
        <dbReference type="SAM" id="MobiDB-lite"/>
    </source>
</evidence>
<accession>A0ABU6TRT1</accession>
<protein>
    <recommendedName>
        <fullName evidence="4">Secreted protein</fullName>
    </recommendedName>
</protein>
<feature type="compositionally biased region" description="Basic and acidic residues" evidence="1">
    <location>
        <begin position="44"/>
        <end position="53"/>
    </location>
</feature>
<organism evidence="2 3">
    <name type="scientific">Stylosanthes scabra</name>
    <dbReference type="NCBI Taxonomy" id="79078"/>
    <lineage>
        <taxon>Eukaryota</taxon>
        <taxon>Viridiplantae</taxon>
        <taxon>Streptophyta</taxon>
        <taxon>Embryophyta</taxon>
        <taxon>Tracheophyta</taxon>
        <taxon>Spermatophyta</taxon>
        <taxon>Magnoliopsida</taxon>
        <taxon>eudicotyledons</taxon>
        <taxon>Gunneridae</taxon>
        <taxon>Pentapetalae</taxon>
        <taxon>rosids</taxon>
        <taxon>fabids</taxon>
        <taxon>Fabales</taxon>
        <taxon>Fabaceae</taxon>
        <taxon>Papilionoideae</taxon>
        <taxon>50 kb inversion clade</taxon>
        <taxon>dalbergioids sensu lato</taxon>
        <taxon>Dalbergieae</taxon>
        <taxon>Pterocarpus clade</taxon>
        <taxon>Stylosanthes</taxon>
    </lineage>
</organism>
<gene>
    <name evidence="2" type="ORF">PIB30_083545</name>
</gene>
<proteinExistence type="predicted"/>
<evidence type="ECO:0000313" key="2">
    <source>
        <dbReference type="EMBL" id="MED6151547.1"/>
    </source>
</evidence>
<sequence length="230" mass="25543">MALVFILAVDAPSPFARAFTADLLVPSPATVVLVFKDRRRRTKRERELHRRTDTAAPSRSSAVDAPSPLFVHSPPIYLLLPQPPSISSTRTAVEEQVPSVCSGLPGSSTVLFRWPRSPIFVPSSDHVLPLRSRASGNVLNSEAPLRIHRRFGATTVYLLSLSSAAIRVAQRSPASVHYHLHSSDSVAILFSIFNHHHRQPLSLRPFEDRHYTTISATMHCNHLRLWSSLA</sequence>
<dbReference type="Proteomes" id="UP001341840">
    <property type="component" value="Unassembled WGS sequence"/>
</dbReference>